<feature type="DNA-binding region" description="H-T-H motif" evidence="2">
    <location>
        <begin position="34"/>
        <end position="53"/>
    </location>
</feature>
<proteinExistence type="predicted"/>
<evidence type="ECO:0000259" key="3">
    <source>
        <dbReference type="PROSITE" id="PS50977"/>
    </source>
</evidence>
<dbReference type="SUPFAM" id="SSF46689">
    <property type="entry name" value="Homeodomain-like"/>
    <property type="match status" value="1"/>
</dbReference>
<gene>
    <name evidence="4" type="ORF">J2X11_001543</name>
</gene>
<dbReference type="PANTHER" id="PTHR30055:SF174">
    <property type="entry name" value="TRANSCRIPTIONAL REGULATORY PROTEIN (PROBABLY TETR-FAMILY)-RELATED"/>
    <property type="match status" value="1"/>
</dbReference>
<dbReference type="InterPro" id="IPR001647">
    <property type="entry name" value="HTH_TetR"/>
</dbReference>
<feature type="domain" description="HTH tetR-type" evidence="3">
    <location>
        <begin position="11"/>
        <end position="71"/>
    </location>
</feature>
<evidence type="ECO:0000256" key="2">
    <source>
        <dbReference type="PROSITE-ProRule" id="PRU00335"/>
    </source>
</evidence>
<keyword evidence="1 2" id="KW-0238">DNA-binding</keyword>
<dbReference type="PRINTS" id="PR00455">
    <property type="entry name" value="HTHTETR"/>
</dbReference>
<dbReference type="RefSeq" id="WP_309969062.1">
    <property type="nucleotide sequence ID" value="NZ_JAVDWH010000001.1"/>
</dbReference>
<comment type="caution">
    <text evidence="4">The sequence shown here is derived from an EMBL/GenBank/DDBJ whole genome shotgun (WGS) entry which is preliminary data.</text>
</comment>
<dbReference type="InterPro" id="IPR050109">
    <property type="entry name" value="HTH-type_TetR-like_transc_reg"/>
</dbReference>
<keyword evidence="5" id="KW-1185">Reference proteome</keyword>
<dbReference type="InterPro" id="IPR009057">
    <property type="entry name" value="Homeodomain-like_sf"/>
</dbReference>
<protein>
    <submittedName>
        <fullName evidence="4">AcrR family transcriptional regulator</fullName>
    </submittedName>
</protein>
<dbReference type="EMBL" id="JAVDWH010000001">
    <property type="protein sequence ID" value="MDR7086704.1"/>
    <property type="molecule type" value="Genomic_DNA"/>
</dbReference>
<dbReference type="Proteomes" id="UP001257739">
    <property type="component" value="Unassembled WGS sequence"/>
</dbReference>
<name>A0ABU1UNH3_9ACTN</name>
<dbReference type="Pfam" id="PF00440">
    <property type="entry name" value="TetR_N"/>
    <property type="match status" value="1"/>
</dbReference>
<accession>A0ABU1UNH3</accession>
<evidence type="ECO:0000313" key="5">
    <source>
        <dbReference type="Proteomes" id="UP001257739"/>
    </source>
</evidence>
<organism evidence="4 5">
    <name type="scientific">Aeromicrobium panaciterrae</name>
    <dbReference type="NCBI Taxonomy" id="363861"/>
    <lineage>
        <taxon>Bacteria</taxon>
        <taxon>Bacillati</taxon>
        <taxon>Actinomycetota</taxon>
        <taxon>Actinomycetes</taxon>
        <taxon>Propionibacteriales</taxon>
        <taxon>Nocardioidaceae</taxon>
        <taxon>Aeromicrobium</taxon>
    </lineage>
</organism>
<sequence>MTAARLRLAPAERRQQIIEAAQDLYATRPYDEVSTVELAAAAGVARGLINHYFGDKRELFLAAMRESVLMPEQPLQGLEGKSLEERARLTMSWILDAATTYGEAWVNASGAANLHGSSDIQAVIDEADDRAARLVLDALGLPDDAQLRARLRPVATLTKAVCREWLQRGTFTRDEALDLLTTTVLLFVQKENA</sequence>
<dbReference type="PROSITE" id="PS50977">
    <property type="entry name" value="HTH_TETR_2"/>
    <property type="match status" value="1"/>
</dbReference>
<dbReference type="PANTHER" id="PTHR30055">
    <property type="entry name" value="HTH-TYPE TRANSCRIPTIONAL REGULATOR RUTR"/>
    <property type="match status" value="1"/>
</dbReference>
<evidence type="ECO:0000313" key="4">
    <source>
        <dbReference type="EMBL" id="MDR7086704.1"/>
    </source>
</evidence>
<dbReference type="Gene3D" id="1.10.357.10">
    <property type="entry name" value="Tetracycline Repressor, domain 2"/>
    <property type="match status" value="1"/>
</dbReference>
<evidence type="ECO:0000256" key="1">
    <source>
        <dbReference type="ARBA" id="ARBA00023125"/>
    </source>
</evidence>
<reference evidence="4 5" key="1">
    <citation type="submission" date="2023-07" db="EMBL/GenBank/DDBJ databases">
        <title>Sorghum-associated microbial communities from plants grown in Nebraska, USA.</title>
        <authorList>
            <person name="Schachtman D."/>
        </authorList>
    </citation>
    <scope>NUCLEOTIDE SEQUENCE [LARGE SCALE GENOMIC DNA]</scope>
    <source>
        <strain evidence="4 5">BE248</strain>
    </source>
</reference>